<evidence type="ECO:0000313" key="15">
    <source>
        <dbReference type="EMBL" id="KAJ7758644.1"/>
    </source>
</evidence>
<dbReference type="PROSITE" id="PS00086">
    <property type="entry name" value="CYTOCHROME_P450"/>
    <property type="match status" value="1"/>
</dbReference>
<keyword evidence="16" id="KW-1185">Reference proteome</keyword>
<comment type="caution">
    <text evidence="15">The sequence shown here is derived from an EMBL/GenBank/DDBJ whole genome shotgun (WGS) entry which is preliminary data.</text>
</comment>
<keyword evidence="12" id="KW-0472">Membrane</keyword>
<feature type="binding site" description="axial binding residue" evidence="13">
    <location>
        <position position="141"/>
    </location>
    <ligand>
        <name>heme</name>
        <dbReference type="ChEBI" id="CHEBI:30413"/>
    </ligand>
    <ligandPart>
        <name>Fe</name>
        <dbReference type="ChEBI" id="CHEBI:18248"/>
    </ligandPart>
</feature>
<evidence type="ECO:0000256" key="5">
    <source>
        <dbReference type="ARBA" id="ARBA00022617"/>
    </source>
</evidence>
<dbReference type="AlphaFoldDB" id="A0AAD7NFJ4"/>
<reference evidence="15" key="1">
    <citation type="submission" date="2023-03" db="EMBL/GenBank/DDBJ databases">
        <title>Massive genome expansion in bonnet fungi (Mycena s.s.) driven by repeated elements and novel gene families across ecological guilds.</title>
        <authorList>
            <consortium name="Lawrence Berkeley National Laboratory"/>
            <person name="Harder C.B."/>
            <person name="Miyauchi S."/>
            <person name="Viragh M."/>
            <person name="Kuo A."/>
            <person name="Thoen E."/>
            <person name="Andreopoulos B."/>
            <person name="Lu D."/>
            <person name="Skrede I."/>
            <person name="Drula E."/>
            <person name="Henrissat B."/>
            <person name="Morin E."/>
            <person name="Kohler A."/>
            <person name="Barry K."/>
            <person name="LaButti K."/>
            <person name="Morin E."/>
            <person name="Salamov A."/>
            <person name="Lipzen A."/>
            <person name="Mereny Z."/>
            <person name="Hegedus B."/>
            <person name="Baldrian P."/>
            <person name="Stursova M."/>
            <person name="Weitz H."/>
            <person name="Taylor A."/>
            <person name="Grigoriev I.V."/>
            <person name="Nagy L.G."/>
            <person name="Martin F."/>
            <person name="Kauserud H."/>
        </authorList>
    </citation>
    <scope>NUCLEOTIDE SEQUENCE</scope>
    <source>
        <strain evidence="15">CBHHK182m</strain>
    </source>
</reference>
<dbReference type="EMBL" id="JARKIB010000041">
    <property type="protein sequence ID" value="KAJ7758644.1"/>
    <property type="molecule type" value="Genomic_DNA"/>
</dbReference>
<evidence type="ECO:0000256" key="14">
    <source>
        <dbReference type="RuleBase" id="RU000461"/>
    </source>
</evidence>
<evidence type="ECO:0000256" key="11">
    <source>
        <dbReference type="ARBA" id="ARBA00023033"/>
    </source>
</evidence>
<dbReference type="SUPFAM" id="SSF48264">
    <property type="entry name" value="Cytochrome P450"/>
    <property type="match status" value="1"/>
</dbReference>
<dbReference type="PANTHER" id="PTHR24305">
    <property type="entry name" value="CYTOCHROME P450"/>
    <property type="match status" value="1"/>
</dbReference>
<dbReference type="GO" id="GO:0016705">
    <property type="term" value="F:oxidoreductase activity, acting on paired donors, with incorporation or reduction of molecular oxygen"/>
    <property type="evidence" value="ECO:0007669"/>
    <property type="project" value="InterPro"/>
</dbReference>
<sequence>MQPETQDRLRAELMSFSTTEPSYDDFVSLALPYLDAVVREALRLHPILSEFLCVALEGDILPLTTPIWTPAGELLDKLPIHKGTVVTVSSYYTNTAKSIWGEDAAEFKPERWLDGQDVPAAAKELPGYHHTMVFSDGPRACLGKGFALTEMKVIFLHPL</sequence>
<accession>A0AAD7NFJ4</accession>
<gene>
    <name evidence="15" type="ORF">B0H16DRAFT_1416132</name>
</gene>
<keyword evidence="7 13" id="KW-0479">Metal-binding</keyword>
<comment type="cofactor">
    <cofactor evidence="1 13">
        <name>heme</name>
        <dbReference type="ChEBI" id="CHEBI:30413"/>
    </cofactor>
</comment>
<dbReference type="InterPro" id="IPR001128">
    <property type="entry name" value="Cyt_P450"/>
</dbReference>
<dbReference type="InterPro" id="IPR002403">
    <property type="entry name" value="Cyt_P450_E_grp-IV"/>
</dbReference>
<dbReference type="GO" id="GO:0005506">
    <property type="term" value="F:iron ion binding"/>
    <property type="evidence" value="ECO:0007669"/>
    <property type="project" value="InterPro"/>
</dbReference>
<keyword evidence="9 14" id="KW-0560">Oxidoreductase</keyword>
<dbReference type="PANTHER" id="PTHR24305:SF166">
    <property type="entry name" value="CYTOCHROME P450 12A4, MITOCHONDRIAL-RELATED"/>
    <property type="match status" value="1"/>
</dbReference>
<evidence type="ECO:0000256" key="9">
    <source>
        <dbReference type="ARBA" id="ARBA00023002"/>
    </source>
</evidence>
<evidence type="ECO:0000256" key="3">
    <source>
        <dbReference type="ARBA" id="ARBA00004721"/>
    </source>
</evidence>
<dbReference type="Proteomes" id="UP001215598">
    <property type="component" value="Unassembled WGS sequence"/>
</dbReference>
<dbReference type="PRINTS" id="PR00385">
    <property type="entry name" value="P450"/>
</dbReference>
<keyword evidence="5 13" id="KW-0349">Heme</keyword>
<dbReference type="InterPro" id="IPR050121">
    <property type="entry name" value="Cytochrome_P450_monoxygenase"/>
</dbReference>
<keyword evidence="8" id="KW-1133">Transmembrane helix</keyword>
<evidence type="ECO:0000256" key="8">
    <source>
        <dbReference type="ARBA" id="ARBA00022989"/>
    </source>
</evidence>
<evidence type="ECO:0000256" key="12">
    <source>
        <dbReference type="ARBA" id="ARBA00023136"/>
    </source>
</evidence>
<evidence type="ECO:0000256" key="10">
    <source>
        <dbReference type="ARBA" id="ARBA00023004"/>
    </source>
</evidence>
<dbReference type="Pfam" id="PF00067">
    <property type="entry name" value="p450"/>
    <property type="match status" value="1"/>
</dbReference>
<evidence type="ECO:0000313" key="16">
    <source>
        <dbReference type="Proteomes" id="UP001215598"/>
    </source>
</evidence>
<dbReference type="InterPro" id="IPR017972">
    <property type="entry name" value="Cyt_P450_CS"/>
</dbReference>
<keyword evidence="6" id="KW-0812">Transmembrane</keyword>
<dbReference type="GO" id="GO:0020037">
    <property type="term" value="F:heme binding"/>
    <property type="evidence" value="ECO:0007669"/>
    <property type="project" value="InterPro"/>
</dbReference>
<comment type="subcellular location">
    <subcellularLocation>
        <location evidence="2">Membrane</location>
    </subcellularLocation>
</comment>
<dbReference type="InterPro" id="IPR036396">
    <property type="entry name" value="Cyt_P450_sf"/>
</dbReference>
<dbReference type="PRINTS" id="PR00465">
    <property type="entry name" value="EP450IV"/>
</dbReference>
<name>A0AAD7NFJ4_9AGAR</name>
<evidence type="ECO:0000256" key="4">
    <source>
        <dbReference type="ARBA" id="ARBA00010617"/>
    </source>
</evidence>
<evidence type="ECO:0000256" key="13">
    <source>
        <dbReference type="PIRSR" id="PIRSR602403-1"/>
    </source>
</evidence>
<keyword evidence="10 13" id="KW-0408">Iron</keyword>
<evidence type="ECO:0000256" key="7">
    <source>
        <dbReference type="ARBA" id="ARBA00022723"/>
    </source>
</evidence>
<evidence type="ECO:0000256" key="2">
    <source>
        <dbReference type="ARBA" id="ARBA00004370"/>
    </source>
</evidence>
<evidence type="ECO:0000256" key="1">
    <source>
        <dbReference type="ARBA" id="ARBA00001971"/>
    </source>
</evidence>
<dbReference type="Gene3D" id="1.10.630.10">
    <property type="entry name" value="Cytochrome P450"/>
    <property type="match status" value="1"/>
</dbReference>
<keyword evidence="11 14" id="KW-0503">Monooxygenase</keyword>
<dbReference type="GO" id="GO:0016020">
    <property type="term" value="C:membrane"/>
    <property type="evidence" value="ECO:0007669"/>
    <property type="project" value="UniProtKB-SubCell"/>
</dbReference>
<comment type="pathway">
    <text evidence="3">Secondary metabolite biosynthesis; terpenoid biosynthesis.</text>
</comment>
<organism evidence="15 16">
    <name type="scientific">Mycena metata</name>
    <dbReference type="NCBI Taxonomy" id="1033252"/>
    <lineage>
        <taxon>Eukaryota</taxon>
        <taxon>Fungi</taxon>
        <taxon>Dikarya</taxon>
        <taxon>Basidiomycota</taxon>
        <taxon>Agaricomycotina</taxon>
        <taxon>Agaricomycetes</taxon>
        <taxon>Agaricomycetidae</taxon>
        <taxon>Agaricales</taxon>
        <taxon>Marasmiineae</taxon>
        <taxon>Mycenaceae</taxon>
        <taxon>Mycena</taxon>
    </lineage>
</organism>
<dbReference type="GO" id="GO:0004497">
    <property type="term" value="F:monooxygenase activity"/>
    <property type="evidence" value="ECO:0007669"/>
    <property type="project" value="UniProtKB-KW"/>
</dbReference>
<protein>
    <submittedName>
        <fullName evidence="15">Cytochrome P450</fullName>
    </submittedName>
</protein>
<comment type="similarity">
    <text evidence="4 14">Belongs to the cytochrome P450 family.</text>
</comment>
<proteinExistence type="inferred from homology"/>
<evidence type="ECO:0000256" key="6">
    <source>
        <dbReference type="ARBA" id="ARBA00022692"/>
    </source>
</evidence>